<proteinExistence type="predicted"/>
<sequence length="175" mass="18969">MRLVSVFKDDWVKQQPEDLAGISPGLHPPLLTDQDCDEYSNSAVVTMSQSQALLETFREASVLRTNTFEASPVGGTNELLPKNALGKCLLPELLGRFASPKATRADSAAEGIRARHRAFYDLLAPGPGNRVLRSSRCGLFPRGNFAGQRTEFELHPLARLKGSRPVGLPEDLGAG</sequence>
<evidence type="ECO:0000313" key="2">
    <source>
        <dbReference type="Proteomes" id="UP000652219"/>
    </source>
</evidence>
<dbReference type="EMBL" id="WIGN01000205">
    <property type="protein sequence ID" value="KAF6804586.1"/>
    <property type="molecule type" value="Genomic_DNA"/>
</dbReference>
<dbReference type="Proteomes" id="UP000652219">
    <property type="component" value="Unassembled WGS sequence"/>
</dbReference>
<comment type="caution">
    <text evidence="1">The sequence shown here is derived from an EMBL/GenBank/DDBJ whole genome shotgun (WGS) entry which is preliminary data.</text>
</comment>
<organism evidence="1 2">
    <name type="scientific">Colletotrichum sojae</name>
    <dbReference type="NCBI Taxonomy" id="2175907"/>
    <lineage>
        <taxon>Eukaryota</taxon>
        <taxon>Fungi</taxon>
        <taxon>Dikarya</taxon>
        <taxon>Ascomycota</taxon>
        <taxon>Pezizomycotina</taxon>
        <taxon>Sordariomycetes</taxon>
        <taxon>Hypocreomycetidae</taxon>
        <taxon>Glomerellales</taxon>
        <taxon>Glomerellaceae</taxon>
        <taxon>Colletotrichum</taxon>
        <taxon>Colletotrichum orchidearum species complex</taxon>
    </lineage>
</organism>
<accession>A0A8H6MQK6</accession>
<protein>
    <submittedName>
        <fullName evidence="1">Uncharacterized protein</fullName>
    </submittedName>
</protein>
<keyword evidence="2" id="KW-1185">Reference proteome</keyword>
<name>A0A8H6MQK6_9PEZI</name>
<dbReference type="AlphaFoldDB" id="A0A8H6MQK6"/>
<gene>
    <name evidence="1" type="ORF">CSOJ01_10120</name>
</gene>
<evidence type="ECO:0000313" key="1">
    <source>
        <dbReference type="EMBL" id="KAF6804586.1"/>
    </source>
</evidence>
<reference evidence="1 2" key="1">
    <citation type="journal article" date="2020" name="Phytopathology">
        <title>Genome Sequence Resources of Colletotrichum truncatum, C. plurivorum, C. musicola, and C. sojae: Four Species Pathogenic to Soybean (Glycine max).</title>
        <authorList>
            <person name="Rogerio F."/>
            <person name="Boufleur T.R."/>
            <person name="Ciampi-Guillardi M."/>
            <person name="Sukno S.A."/>
            <person name="Thon M.R."/>
            <person name="Massola Junior N.S."/>
            <person name="Baroncelli R."/>
        </authorList>
    </citation>
    <scope>NUCLEOTIDE SEQUENCE [LARGE SCALE GENOMIC DNA]</scope>
    <source>
        <strain evidence="1 2">LFN0009</strain>
    </source>
</reference>